<protein>
    <submittedName>
        <fullName evidence="1">Uncharacterized protein</fullName>
    </submittedName>
</protein>
<name>A0AAE1BXT5_PETCI</name>
<dbReference type="EMBL" id="JAWQEG010005161">
    <property type="protein sequence ID" value="KAK3858946.1"/>
    <property type="molecule type" value="Genomic_DNA"/>
</dbReference>
<evidence type="ECO:0000313" key="2">
    <source>
        <dbReference type="Proteomes" id="UP001286313"/>
    </source>
</evidence>
<dbReference type="Proteomes" id="UP001286313">
    <property type="component" value="Unassembled WGS sequence"/>
</dbReference>
<evidence type="ECO:0000313" key="1">
    <source>
        <dbReference type="EMBL" id="KAK3858946.1"/>
    </source>
</evidence>
<proteinExistence type="predicted"/>
<sequence length="100" mass="11053">MTSSSRVPIRELIPDDVTLHSTNQLLLFDDATFQYSTQRPSIDVLFLRAAVSDFHLMTSCPGHQSPTLLTPMTPRPEAAGSVMLSRKSWGNFAIYALTLA</sequence>
<reference evidence="1" key="1">
    <citation type="submission" date="2023-10" db="EMBL/GenBank/DDBJ databases">
        <title>Genome assemblies of two species of porcelain crab, Petrolisthes cinctipes and Petrolisthes manimaculis (Anomura: Porcellanidae).</title>
        <authorList>
            <person name="Angst P."/>
        </authorList>
    </citation>
    <scope>NUCLEOTIDE SEQUENCE</scope>
    <source>
        <strain evidence="1">PB745_01</strain>
        <tissue evidence="1">Gill</tissue>
    </source>
</reference>
<organism evidence="1 2">
    <name type="scientific">Petrolisthes cinctipes</name>
    <name type="common">Flat porcelain crab</name>
    <dbReference type="NCBI Taxonomy" id="88211"/>
    <lineage>
        <taxon>Eukaryota</taxon>
        <taxon>Metazoa</taxon>
        <taxon>Ecdysozoa</taxon>
        <taxon>Arthropoda</taxon>
        <taxon>Crustacea</taxon>
        <taxon>Multicrustacea</taxon>
        <taxon>Malacostraca</taxon>
        <taxon>Eumalacostraca</taxon>
        <taxon>Eucarida</taxon>
        <taxon>Decapoda</taxon>
        <taxon>Pleocyemata</taxon>
        <taxon>Anomura</taxon>
        <taxon>Galatheoidea</taxon>
        <taxon>Porcellanidae</taxon>
        <taxon>Petrolisthes</taxon>
    </lineage>
</organism>
<dbReference type="AlphaFoldDB" id="A0AAE1BXT5"/>
<accession>A0AAE1BXT5</accession>
<comment type="caution">
    <text evidence="1">The sequence shown here is derived from an EMBL/GenBank/DDBJ whole genome shotgun (WGS) entry which is preliminary data.</text>
</comment>
<gene>
    <name evidence="1" type="ORF">Pcinc_034893</name>
</gene>
<keyword evidence="2" id="KW-1185">Reference proteome</keyword>